<accession>A0A8J3PF78</accession>
<dbReference type="AlphaFoldDB" id="A0A8J3PF78"/>
<protein>
    <submittedName>
        <fullName evidence="1">Uncharacterized protein</fullName>
    </submittedName>
</protein>
<name>A0A8J3PF78_9ACTN</name>
<keyword evidence="2" id="KW-1185">Reference proteome</keyword>
<sequence>MELQFIRKTADSAGGNCPSIYHTDRGTYVVQGWKLDDETTAKLRDLGSDETAVEIPADVIAGIVAAAGA</sequence>
<comment type="caution">
    <text evidence="1">The sequence shown here is derived from an EMBL/GenBank/DDBJ whole genome shotgun (WGS) entry which is preliminary data.</text>
</comment>
<dbReference type="EMBL" id="BONJ01000020">
    <property type="protein sequence ID" value="GIG15391.1"/>
    <property type="molecule type" value="Genomic_DNA"/>
</dbReference>
<proteinExistence type="predicted"/>
<gene>
    <name evidence="1" type="ORF">Cme02nite_37230</name>
</gene>
<dbReference type="RefSeq" id="WP_166379812.1">
    <property type="nucleotide sequence ID" value="NZ_BAAATT010000005.1"/>
</dbReference>
<reference evidence="1" key="1">
    <citation type="submission" date="2021-01" db="EMBL/GenBank/DDBJ databases">
        <title>Whole genome shotgun sequence of Catellatospora methionotrophica NBRC 14553.</title>
        <authorList>
            <person name="Komaki H."/>
            <person name="Tamura T."/>
        </authorList>
    </citation>
    <scope>NUCLEOTIDE SEQUENCE</scope>
    <source>
        <strain evidence="1">NBRC 14553</strain>
    </source>
</reference>
<dbReference type="Proteomes" id="UP000660339">
    <property type="component" value="Unassembled WGS sequence"/>
</dbReference>
<evidence type="ECO:0000313" key="2">
    <source>
        <dbReference type="Proteomes" id="UP000660339"/>
    </source>
</evidence>
<organism evidence="1 2">
    <name type="scientific">Catellatospora methionotrophica</name>
    <dbReference type="NCBI Taxonomy" id="121620"/>
    <lineage>
        <taxon>Bacteria</taxon>
        <taxon>Bacillati</taxon>
        <taxon>Actinomycetota</taxon>
        <taxon>Actinomycetes</taxon>
        <taxon>Micromonosporales</taxon>
        <taxon>Micromonosporaceae</taxon>
        <taxon>Catellatospora</taxon>
    </lineage>
</organism>
<evidence type="ECO:0000313" key="1">
    <source>
        <dbReference type="EMBL" id="GIG15391.1"/>
    </source>
</evidence>